<dbReference type="AlphaFoldDB" id="A0AAV1UKQ1"/>
<reference evidence="1" key="1">
    <citation type="submission" date="2024-01" db="EMBL/GenBank/DDBJ databases">
        <authorList>
            <person name="Webb A."/>
        </authorList>
    </citation>
    <scope>NUCLEOTIDE SEQUENCE</scope>
    <source>
        <strain evidence="1">Pm1</strain>
    </source>
</reference>
<comment type="caution">
    <text evidence="1">The sequence shown here is derived from an EMBL/GenBank/DDBJ whole genome shotgun (WGS) entry which is preliminary data.</text>
</comment>
<evidence type="ECO:0000313" key="1">
    <source>
        <dbReference type="EMBL" id="CAK7935000.1"/>
    </source>
</evidence>
<name>A0AAV1UKQ1_9STRA</name>
<protein>
    <submittedName>
        <fullName evidence="1">Uncharacterized protein</fullName>
    </submittedName>
</protein>
<proteinExistence type="predicted"/>
<evidence type="ECO:0000313" key="2">
    <source>
        <dbReference type="Proteomes" id="UP001162060"/>
    </source>
</evidence>
<gene>
    <name evidence="1" type="ORF">PM001_LOCUS20150</name>
</gene>
<organism evidence="1 2">
    <name type="scientific">Peronospora matthiolae</name>
    <dbReference type="NCBI Taxonomy" id="2874970"/>
    <lineage>
        <taxon>Eukaryota</taxon>
        <taxon>Sar</taxon>
        <taxon>Stramenopiles</taxon>
        <taxon>Oomycota</taxon>
        <taxon>Peronosporomycetes</taxon>
        <taxon>Peronosporales</taxon>
        <taxon>Peronosporaceae</taxon>
        <taxon>Peronospora</taxon>
    </lineage>
</organism>
<sequence>MRQLPVVVRIAFEFESLNVLVGDGSAEVTRSVNDRLAS</sequence>
<accession>A0AAV1UKQ1</accession>
<dbReference type="Proteomes" id="UP001162060">
    <property type="component" value="Unassembled WGS sequence"/>
</dbReference>
<dbReference type="EMBL" id="CAKLBY020000220">
    <property type="protein sequence ID" value="CAK7935000.1"/>
    <property type="molecule type" value="Genomic_DNA"/>
</dbReference>